<organism evidence="2 3">
    <name type="scientific">Prorocentrum cordatum</name>
    <dbReference type="NCBI Taxonomy" id="2364126"/>
    <lineage>
        <taxon>Eukaryota</taxon>
        <taxon>Sar</taxon>
        <taxon>Alveolata</taxon>
        <taxon>Dinophyceae</taxon>
        <taxon>Prorocentrales</taxon>
        <taxon>Prorocentraceae</taxon>
        <taxon>Prorocentrum</taxon>
    </lineage>
</organism>
<dbReference type="EMBL" id="CAUYUJ010021381">
    <property type="protein sequence ID" value="CAK0904271.1"/>
    <property type="molecule type" value="Genomic_DNA"/>
</dbReference>
<name>A0ABN9XW20_9DINO</name>
<evidence type="ECO:0000313" key="3">
    <source>
        <dbReference type="Proteomes" id="UP001189429"/>
    </source>
</evidence>
<dbReference type="InterPro" id="IPR036691">
    <property type="entry name" value="Endo/exonu/phosph_ase_sf"/>
</dbReference>
<reference evidence="2" key="1">
    <citation type="submission" date="2023-10" db="EMBL/GenBank/DDBJ databases">
        <authorList>
            <person name="Chen Y."/>
            <person name="Shah S."/>
            <person name="Dougan E. K."/>
            <person name="Thang M."/>
            <person name="Chan C."/>
        </authorList>
    </citation>
    <scope>NUCLEOTIDE SEQUENCE [LARGE SCALE GENOMIC DNA]</scope>
</reference>
<feature type="coiled-coil region" evidence="1">
    <location>
        <begin position="69"/>
        <end position="103"/>
    </location>
</feature>
<sequence>SMQEEVGKTVAASVAESSNIVLQALDAVRAQLNGQTSSLDQQVQSAIQPSLDEIGKRFQKQFDVHAARLDEHDERMDKHDEKLQALQGELAEFKKLLAVAEERPVVPVAVPSGFSRDPDHTLVVVMSQVPTTFASVKKSLDEWLRSLASKPEDYNIEAAGPSPSRRFLIKFGGFVAPATRKVQMVLSKLRENGVWREFWAEVDGAPACRLHLGPDKRPQQVKQEITLRKCKDALQELRGAGSRIFLDRQRGVLSIGWDKVLRVEVFHGESPPKLWWVVDGLQKHRISKAQAIAATKALTAAGAKACLKKNYLARLQPHRAIVSLQEVHQDELQLRAFMNQVYPESVLITSFVGVERTDRVKGGVAFLLPKLSMAGGTMSTVSHDSLVPGRVLRVGTQRGDVLLTVFNIHNHGLRSDNIRCVTASIDAALRAAQDDPVRRLVAVSGGFNFAADEALILHAPSAAIRRSRRRLRCRATIWRRSLARMLELEGDEPTHYVKDTSESSCIDRVFCSLASWPACQMYIASSTVESAAAVSDKKISDHVAVVVSFSTRAPKPAAERPVPRELCREPFFLERLAGLIRSGLAASNVRLPKLVAVSSKLDRKKKGGARQVRLQLRVLEKKARLWSPIGERLSLSGVADSSSHSVATDPSDRTDALGKYWGPVFAKKTFA</sequence>
<keyword evidence="3" id="KW-1185">Reference proteome</keyword>
<dbReference type="Gene3D" id="3.60.10.10">
    <property type="entry name" value="Endonuclease/exonuclease/phosphatase"/>
    <property type="match status" value="1"/>
</dbReference>
<dbReference type="Proteomes" id="UP001189429">
    <property type="component" value="Unassembled WGS sequence"/>
</dbReference>
<gene>
    <name evidence="2" type="ORF">PCOR1329_LOCUS80362</name>
</gene>
<evidence type="ECO:0008006" key="4">
    <source>
        <dbReference type="Google" id="ProtNLM"/>
    </source>
</evidence>
<evidence type="ECO:0000313" key="2">
    <source>
        <dbReference type="EMBL" id="CAK0904271.1"/>
    </source>
</evidence>
<keyword evidence="1" id="KW-0175">Coiled coil</keyword>
<evidence type="ECO:0000256" key="1">
    <source>
        <dbReference type="SAM" id="Coils"/>
    </source>
</evidence>
<proteinExistence type="predicted"/>
<protein>
    <recommendedName>
        <fullName evidence="4">SPOR domain-containing protein</fullName>
    </recommendedName>
</protein>
<feature type="non-terminal residue" evidence="2">
    <location>
        <position position="671"/>
    </location>
</feature>
<accession>A0ABN9XW20</accession>
<dbReference type="SUPFAM" id="SSF56219">
    <property type="entry name" value="DNase I-like"/>
    <property type="match status" value="1"/>
</dbReference>
<feature type="non-terminal residue" evidence="2">
    <location>
        <position position="1"/>
    </location>
</feature>
<comment type="caution">
    <text evidence="2">The sequence shown here is derived from an EMBL/GenBank/DDBJ whole genome shotgun (WGS) entry which is preliminary data.</text>
</comment>